<dbReference type="EMBL" id="FLRE01000654">
    <property type="protein sequence ID" value="SBT54770.1"/>
    <property type="molecule type" value="Genomic_DNA"/>
</dbReference>
<dbReference type="Proteomes" id="UP000078550">
    <property type="component" value="Unassembled WGS sequence"/>
</dbReference>
<feature type="transmembrane region" description="Helical" evidence="1">
    <location>
        <begin position="277"/>
        <end position="296"/>
    </location>
</feature>
<protein>
    <submittedName>
        <fullName evidence="3">PIR Superfamily Protein</fullName>
    </submittedName>
</protein>
<keyword evidence="1" id="KW-0812">Transmembrane</keyword>
<keyword evidence="1" id="KW-1133">Transmembrane helix</keyword>
<dbReference type="EMBL" id="FLRD01001427">
    <property type="protein sequence ID" value="SBT57312.1"/>
    <property type="molecule type" value="Genomic_DNA"/>
</dbReference>
<accession>A0A1A9AM88</accession>
<keyword evidence="1" id="KW-0472">Membrane</keyword>
<organism evidence="3 5">
    <name type="scientific">Plasmodium ovale wallikeri</name>
    <dbReference type="NCBI Taxonomy" id="864142"/>
    <lineage>
        <taxon>Eukaryota</taxon>
        <taxon>Sar</taxon>
        <taxon>Alveolata</taxon>
        <taxon>Apicomplexa</taxon>
        <taxon>Aconoidasida</taxon>
        <taxon>Haemosporida</taxon>
        <taxon>Plasmodiidae</taxon>
        <taxon>Plasmodium</taxon>
        <taxon>Plasmodium (Plasmodium)</taxon>
    </lineage>
</organism>
<evidence type="ECO:0000256" key="1">
    <source>
        <dbReference type="SAM" id="Phobius"/>
    </source>
</evidence>
<dbReference type="Proteomes" id="UP000078555">
    <property type="component" value="Unassembled WGS sequence"/>
</dbReference>
<evidence type="ECO:0000313" key="5">
    <source>
        <dbReference type="Proteomes" id="UP000078555"/>
    </source>
</evidence>
<keyword evidence="5" id="KW-1185">Reference proteome</keyword>
<proteinExistence type="predicted"/>
<evidence type="ECO:0000313" key="3">
    <source>
        <dbReference type="EMBL" id="SBT57312.1"/>
    </source>
</evidence>
<name>A0A1A9AM88_PLAOA</name>
<sequence>MVSSQQGGEYLSFEQYNDYKSKLNDSHNFIHDEDEYRAFFKAAIPEGTQNEGEIMKNCFKLKKYLLNFKSDETCSNGKCCSYMNYWLNRKIQESKANLNESDFYVYNEYIEYLNGPTDIKVCKSNKFSIRNDIFGEMKKLYSLYELYNTFKTNSDNIDRGCSKLSSCVMYYNNIVGKCIQKKKNSDFCKALQNFKNIFSTDNFVSTRNCGTNFGELKLKDTEDLPELVLQQVDFNILQVNRKEAKRALLENSPHSQGAEHIEGGSDSIRSSFSHSNLIQTLFSSAFGISILFLLSYKFTPFGKWMRSALLRKNIITHYETEEDTQDILSHTYENTNIDTDDSIHNIQYYATQNS</sequence>
<evidence type="ECO:0000313" key="4">
    <source>
        <dbReference type="Proteomes" id="UP000078550"/>
    </source>
</evidence>
<dbReference type="Pfam" id="PF05795">
    <property type="entry name" value="Plasmodium_Vir"/>
    <property type="match status" value="1"/>
</dbReference>
<evidence type="ECO:0000313" key="2">
    <source>
        <dbReference type="EMBL" id="SBT54770.1"/>
    </source>
</evidence>
<reference evidence="3" key="1">
    <citation type="submission" date="2016-05" db="EMBL/GenBank/DDBJ databases">
        <authorList>
            <person name="Lavstsen T."/>
            <person name="Jespersen J.S."/>
        </authorList>
    </citation>
    <scope>NUCLEOTIDE SEQUENCE [LARGE SCALE GENOMIC DNA]</scope>
</reference>
<reference evidence="4 5" key="2">
    <citation type="submission" date="2016-05" db="EMBL/GenBank/DDBJ databases">
        <authorList>
            <person name="Naeem Raeece"/>
        </authorList>
    </citation>
    <scope>NUCLEOTIDE SEQUENCE [LARGE SCALE GENOMIC DNA]</scope>
</reference>
<dbReference type="InterPro" id="IPR008780">
    <property type="entry name" value="Plasmodium_Vir"/>
</dbReference>
<dbReference type="AlphaFoldDB" id="A0A1A9AM88"/>
<gene>
    <name evidence="3" type="ORF">POVWA1_081100</name>
    <name evidence="2" type="ORF">POVWA2_066020</name>
</gene>